<evidence type="ECO:0000313" key="1">
    <source>
        <dbReference type="EMBL" id="PIQ89272.1"/>
    </source>
</evidence>
<protein>
    <submittedName>
        <fullName evidence="1">DNA-binding protein</fullName>
    </submittedName>
</protein>
<dbReference type="AlphaFoldDB" id="A0A2H0LY35"/>
<comment type="caution">
    <text evidence="1">The sequence shown here is derived from an EMBL/GenBank/DDBJ whole genome shotgun (WGS) entry which is preliminary data.</text>
</comment>
<reference evidence="1 2" key="1">
    <citation type="submission" date="2017-09" db="EMBL/GenBank/DDBJ databases">
        <title>Depth-based differentiation of microbial function through sediment-hosted aquifers and enrichment of novel symbionts in the deep terrestrial subsurface.</title>
        <authorList>
            <person name="Probst A.J."/>
            <person name="Ladd B."/>
            <person name="Jarett J.K."/>
            <person name="Geller-Mcgrath D.E."/>
            <person name="Sieber C.M."/>
            <person name="Emerson J.B."/>
            <person name="Anantharaman K."/>
            <person name="Thomas B.C."/>
            <person name="Malmstrom R."/>
            <person name="Stieglmeier M."/>
            <person name="Klingl A."/>
            <person name="Woyke T."/>
            <person name="Ryan C.M."/>
            <person name="Banfield J.F."/>
        </authorList>
    </citation>
    <scope>NUCLEOTIDE SEQUENCE [LARGE SCALE GENOMIC DNA]</scope>
    <source>
        <strain evidence="1">CG11_big_fil_rev_8_21_14_0_20_42_13</strain>
    </source>
</reference>
<gene>
    <name evidence="1" type="ORF">COV72_03910</name>
</gene>
<dbReference type="GO" id="GO:0003677">
    <property type="term" value="F:DNA binding"/>
    <property type="evidence" value="ECO:0007669"/>
    <property type="project" value="UniProtKB-KW"/>
</dbReference>
<dbReference type="InterPro" id="IPR010985">
    <property type="entry name" value="Ribbon_hlx_hlx"/>
</dbReference>
<name>A0A2H0LY35_9BACT</name>
<accession>A0A2H0LY35</accession>
<proteinExistence type="predicted"/>
<sequence length="72" mass="8289">MTILKAFRLPVVIAKRLSTLAKITHRSEKFYVTEALKHYLEDYADAQIAKDRFNEPSARIISGKQLREKLGV</sequence>
<dbReference type="EMBL" id="PCWA01000055">
    <property type="protein sequence ID" value="PIQ89272.1"/>
    <property type="molecule type" value="Genomic_DNA"/>
</dbReference>
<organism evidence="1 2">
    <name type="scientific">Candidatus Ghiorseimicrobium undicola</name>
    <dbReference type="NCBI Taxonomy" id="1974746"/>
    <lineage>
        <taxon>Bacteria</taxon>
        <taxon>Pseudomonadati</taxon>
        <taxon>Candidatus Omnitrophota</taxon>
        <taxon>Candidatus Ghiorseimicrobium</taxon>
    </lineage>
</organism>
<evidence type="ECO:0000313" key="2">
    <source>
        <dbReference type="Proteomes" id="UP000229641"/>
    </source>
</evidence>
<keyword evidence="1" id="KW-0238">DNA-binding</keyword>
<dbReference type="SUPFAM" id="SSF47598">
    <property type="entry name" value="Ribbon-helix-helix"/>
    <property type="match status" value="1"/>
</dbReference>
<dbReference type="Proteomes" id="UP000229641">
    <property type="component" value="Unassembled WGS sequence"/>
</dbReference>
<dbReference type="GO" id="GO:0006355">
    <property type="term" value="P:regulation of DNA-templated transcription"/>
    <property type="evidence" value="ECO:0007669"/>
    <property type="project" value="InterPro"/>
</dbReference>